<evidence type="ECO:0000313" key="1">
    <source>
        <dbReference type="EMBL" id="KEQ16182.1"/>
    </source>
</evidence>
<proteinExistence type="predicted"/>
<comment type="caution">
    <text evidence="1">The sequence shown here is derived from an EMBL/GenBank/DDBJ whole genome shotgun (WGS) entry which is preliminary data.</text>
</comment>
<name>A0A081NCK9_9GAMM</name>
<keyword evidence="2" id="KW-1185">Reference proteome</keyword>
<protein>
    <submittedName>
        <fullName evidence="1">Uncharacterized protein</fullName>
    </submittedName>
</protein>
<gene>
    <name evidence="1" type="ORF">GZ78_23360</name>
</gene>
<organism evidence="1 2">
    <name type="scientific">Endozoicomonas numazuensis</name>
    <dbReference type="NCBI Taxonomy" id="1137799"/>
    <lineage>
        <taxon>Bacteria</taxon>
        <taxon>Pseudomonadati</taxon>
        <taxon>Pseudomonadota</taxon>
        <taxon>Gammaproteobacteria</taxon>
        <taxon>Oceanospirillales</taxon>
        <taxon>Endozoicomonadaceae</taxon>
        <taxon>Endozoicomonas</taxon>
    </lineage>
</organism>
<dbReference type="Proteomes" id="UP000028073">
    <property type="component" value="Unassembled WGS sequence"/>
</dbReference>
<reference evidence="1 2" key="1">
    <citation type="submission" date="2014-06" db="EMBL/GenBank/DDBJ databases">
        <title>Whole Genome Sequences of Three Symbiotic Endozoicomonas Bacteria.</title>
        <authorList>
            <person name="Neave M.J."/>
            <person name="Apprill A."/>
            <person name="Voolstra C.R."/>
        </authorList>
    </citation>
    <scope>NUCLEOTIDE SEQUENCE [LARGE SCALE GENOMIC DNA]</scope>
    <source>
        <strain evidence="1 2">DSM 25634</strain>
    </source>
</reference>
<dbReference type="EMBL" id="JOKH01000006">
    <property type="protein sequence ID" value="KEQ16182.1"/>
    <property type="molecule type" value="Genomic_DNA"/>
</dbReference>
<evidence type="ECO:0000313" key="2">
    <source>
        <dbReference type="Proteomes" id="UP000028073"/>
    </source>
</evidence>
<accession>A0A081NCK9</accession>
<dbReference type="AlphaFoldDB" id="A0A081NCK9"/>
<sequence length="130" mass="14007">MSFHFRHLITTNKTVTAEKAPRATGRAAEECEPTGVDEVTGATETSDGVTVITGVYRVAEPDDTAAEDEEVKAVVAVLVVVRVEGCTFRVEAAVFRVEVAAFWIEVNALSVEDAGQTEGLSSRPQRRVAR</sequence>